<evidence type="ECO:0000313" key="1">
    <source>
        <dbReference type="EMBL" id="GCD95638.1"/>
    </source>
</evidence>
<sequence>MTLPADIQLDAWTGEEVARATIDAGAASWGAGKGGMPRSQAVLPFEAPADPRDWRSADVGYGILLPDSTDPQVSDAAKAAGEDAAAPVRELLAARPGTAVLRWSPELPDHLLRRYFAADPPQEPAIGLSEFGTGRGRLPKYVAIIGGPDVIPWSVQYALGTRHLVGRIPLAGDALAHYVRALLADWAGAEARTDRAVTWTVDHGPLDITALMRAVIAAPLAARLTPPPLAEFRDVTAAEATGDALVGALADLRPGLLATSGHGRTGPLDAPAEMRAMLGLPVDATHTTVPLRTLCDGMPGGCVWYAQACCSAGAAGESFYAGLLPVGSSALGTVEAVAGLGTMVAPAPLELLGREHPVRAVIGHVEPTFSWTLRVDDTGQGLGGRLVSALSGHLYAGEPLGLALAEYRADVGELHTRWARLRDALANGDTSVRETLTRLRVAALDRQSLVLLGDPTIALPPLEPAG</sequence>
<name>A0A401YM24_9ACTN</name>
<dbReference type="Proteomes" id="UP000286931">
    <property type="component" value="Unassembled WGS sequence"/>
</dbReference>
<gene>
    <name evidence="1" type="ORF">EHYA_03313</name>
</gene>
<accession>A0A401YM24</accession>
<dbReference type="RefSeq" id="WP_126637742.1">
    <property type="nucleotide sequence ID" value="NZ_BIFH01000018.1"/>
</dbReference>
<proteinExistence type="predicted"/>
<keyword evidence="2" id="KW-1185">Reference proteome</keyword>
<comment type="caution">
    <text evidence="1">The sequence shown here is derived from an EMBL/GenBank/DDBJ whole genome shotgun (WGS) entry which is preliminary data.</text>
</comment>
<evidence type="ECO:0000313" key="2">
    <source>
        <dbReference type="Proteomes" id="UP000286931"/>
    </source>
</evidence>
<reference evidence="1 2" key="1">
    <citation type="submission" date="2018-12" db="EMBL/GenBank/DDBJ databases">
        <title>Draft genome sequence of Embleya hyalina NBRC 13850T.</title>
        <authorList>
            <person name="Komaki H."/>
            <person name="Hosoyama A."/>
            <person name="Kimura A."/>
            <person name="Ichikawa N."/>
            <person name="Tamura T."/>
        </authorList>
    </citation>
    <scope>NUCLEOTIDE SEQUENCE [LARGE SCALE GENOMIC DNA]</scope>
    <source>
        <strain evidence="1 2">NBRC 13850</strain>
    </source>
</reference>
<dbReference type="OrthoDB" id="3078209at2"/>
<organism evidence="1 2">
    <name type="scientific">Embleya hyalina</name>
    <dbReference type="NCBI Taxonomy" id="516124"/>
    <lineage>
        <taxon>Bacteria</taxon>
        <taxon>Bacillati</taxon>
        <taxon>Actinomycetota</taxon>
        <taxon>Actinomycetes</taxon>
        <taxon>Kitasatosporales</taxon>
        <taxon>Streptomycetaceae</taxon>
        <taxon>Embleya</taxon>
    </lineage>
</organism>
<protein>
    <submittedName>
        <fullName evidence="1">Uncharacterized protein</fullName>
    </submittedName>
</protein>
<dbReference type="EMBL" id="BIFH01000018">
    <property type="protein sequence ID" value="GCD95638.1"/>
    <property type="molecule type" value="Genomic_DNA"/>
</dbReference>
<dbReference type="AlphaFoldDB" id="A0A401YM24"/>